<accession>A0A8C2U2F5</accession>
<reference evidence="1" key="2">
    <citation type="submission" date="2025-08" db="UniProtKB">
        <authorList>
            <consortium name="Ensembl"/>
        </authorList>
    </citation>
    <scope>IDENTIFICATION</scope>
</reference>
<reference evidence="1" key="3">
    <citation type="submission" date="2025-09" db="UniProtKB">
        <authorList>
            <consortium name="Ensembl"/>
        </authorList>
    </citation>
    <scope>IDENTIFICATION</scope>
</reference>
<dbReference type="InterPro" id="IPR038765">
    <property type="entry name" value="Papain-like_cys_pep_sf"/>
</dbReference>
<keyword evidence="2" id="KW-1185">Reference proteome</keyword>
<evidence type="ECO:0000313" key="1">
    <source>
        <dbReference type="Ensembl" id="ENSCJPP00005021751.1"/>
    </source>
</evidence>
<dbReference type="Proteomes" id="UP000694412">
    <property type="component" value="Chromosome 4"/>
</dbReference>
<proteinExistence type="predicted"/>
<evidence type="ECO:0008006" key="3">
    <source>
        <dbReference type="Google" id="ProtNLM"/>
    </source>
</evidence>
<protein>
    <recommendedName>
        <fullName evidence="3">Calpain catalytic domain-containing protein</fullName>
    </recommendedName>
</protein>
<dbReference type="Ensembl" id="ENSCJPT00005029820.1">
    <property type="protein sequence ID" value="ENSCJPP00005021751.1"/>
    <property type="gene ID" value="ENSCJPG00005017371.1"/>
</dbReference>
<evidence type="ECO:0000313" key="2">
    <source>
        <dbReference type="Proteomes" id="UP000694412"/>
    </source>
</evidence>
<dbReference type="AlphaFoldDB" id="A0A8C2U2F5"/>
<name>A0A8C2U2F5_COTJA</name>
<sequence>MSSSVQPFRDQKYHELKRQCIHQGRLFEDPEFPASDESLFYQKAPQRKVEWNFRCTLQQSSTASQHNGEERLDFCETNVFCYAKGWHSSR</sequence>
<dbReference type="SUPFAM" id="SSF54001">
    <property type="entry name" value="Cysteine proteinases"/>
    <property type="match status" value="1"/>
</dbReference>
<reference evidence="1" key="1">
    <citation type="submission" date="2015-11" db="EMBL/GenBank/DDBJ databases">
        <authorList>
            <consortium name="International Coturnix japonica Genome Analysis Consortium"/>
            <person name="Warren W."/>
            <person name="Burt D.W."/>
            <person name="Antin P.B."/>
            <person name="Lanford R."/>
            <person name="Gros J."/>
            <person name="Wilson R.K."/>
        </authorList>
    </citation>
    <scope>NUCLEOTIDE SEQUENCE [LARGE SCALE GENOMIC DNA]</scope>
</reference>
<dbReference type="GeneTree" id="ENSGT01030000235286"/>
<organism evidence="1 2">
    <name type="scientific">Coturnix japonica</name>
    <name type="common">Japanese quail</name>
    <name type="synonym">Coturnix coturnix japonica</name>
    <dbReference type="NCBI Taxonomy" id="93934"/>
    <lineage>
        <taxon>Eukaryota</taxon>
        <taxon>Metazoa</taxon>
        <taxon>Chordata</taxon>
        <taxon>Craniata</taxon>
        <taxon>Vertebrata</taxon>
        <taxon>Euteleostomi</taxon>
        <taxon>Archelosauria</taxon>
        <taxon>Archosauria</taxon>
        <taxon>Dinosauria</taxon>
        <taxon>Saurischia</taxon>
        <taxon>Theropoda</taxon>
        <taxon>Coelurosauria</taxon>
        <taxon>Aves</taxon>
        <taxon>Neognathae</taxon>
        <taxon>Galloanserae</taxon>
        <taxon>Galliformes</taxon>
        <taxon>Phasianidae</taxon>
        <taxon>Perdicinae</taxon>
        <taxon>Coturnix</taxon>
    </lineage>
</organism>